<feature type="region of interest" description="Disordered" evidence="1">
    <location>
        <begin position="57"/>
        <end position="84"/>
    </location>
</feature>
<accession>A0A6B2G0N5</accession>
<dbReference type="EMBL" id="GHBR01003044">
    <property type="protein sequence ID" value="NDJ97534.1"/>
    <property type="molecule type" value="Transcribed_RNA"/>
</dbReference>
<feature type="compositionally biased region" description="Basic and acidic residues" evidence="1">
    <location>
        <begin position="72"/>
        <end position="84"/>
    </location>
</feature>
<dbReference type="PANTHER" id="PTHR22093">
    <property type="entry name" value="LEUKOCYTE RECEPTOR CLUSTER LRC MEMBER 1"/>
    <property type="match status" value="1"/>
</dbReference>
<feature type="region of interest" description="Disordered" evidence="1">
    <location>
        <begin position="108"/>
        <end position="186"/>
    </location>
</feature>
<evidence type="ECO:0000256" key="1">
    <source>
        <dbReference type="SAM" id="MobiDB-lite"/>
    </source>
</evidence>
<sequence>MNILKHKSWHVRKKENMASARADEAEYKGWCDEMTEKHQNAESEAKLNNLRSTVGLEDVGASSESMRTRGKVNREYELEKKKDQEKYEKGVGILTGLGQSVLESKSKLWYLEDPSKHKKNSSKKRAFEEREDPLYAHIHSKKATTSKSKKPEKKKKQSVDELRQQRMIRETKERKREEELFAKLKK</sequence>
<evidence type="ECO:0000313" key="2">
    <source>
        <dbReference type="EMBL" id="NDJ97534.1"/>
    </source>
</evidence>
<dbReference type="AlphaFoldDB" id="A0A6B2G0N5"/>
<protein>
    <submittedName>
        <fullName evidence="2">Leukocyte receptor cluster member 1 homolog (Trinotate prediction)</fullName>
    </submittedName>
</protein>
<organism evidence="2">
    <name type="scientific">Myxobolus squamalis</name>
    <name type="common">Myxosporean</name>
    <dbReference type="NCBI Taxonomy" id="59785"/>
    <lineage>
        <taxon>Eukaryota</taxon>
        <taxon>Metazoa</taxon>
        <taxon>Cnidaria</taxon>
        <taxon>Myxozoa</taxon>
        <taxon>Myxosporea</taxon>
        <taxon>Bivalvulida</taxon>
        <taxon>Platysporina</taxon>
        <taxon>Myxobolidae</taxon>
        <taxon>Myxobolus</taxon>
    </lineage>
</organism>
<name>A0A6B2G0N5_MYXSQ</name>
<feature type="compositionally biased region" description="Basic and acidic residues" evidence="1">
    <location>
        <begin position="125"/>
        <end position="134"/>
    </location>
</feature>
<keyword evidence="2" id="KW-0675">Receptor</keyword>
<reference evidence="2" key="1">
    <citation type="submission" date="2018-11" db="EMBL/GenBank/DDBJ databases">
        <title>Myxobolus squamalis genome and transcriptome.</title>
        <authorList>
            <person name="Yahalomi D."/>
            <person name="Atkinson S.D."/>
            <person name="Neuhof M."/>
            <person name="Chang E.S."/>
            <person name="Philippe H."/>
            <person name="Cartwright P."/>
            <person name="Bartholomew J.L."/>
            <person name="Huchon D."/>
        </authorList>
    </citation>
    <scope>NUCLEOTIDE SEQUENCE</scope>
    <source>
        <strain evidence="2">71B08</strain>
        <tissue evidence="2">Whole</tissue>
    </source>
</reference>
<feature type="compositionally biased region" description="Basic residues" evidence="1">
    <location>
        <begin position="138"/>
        <end position="156"/>
    </location>
</feature>
<feature type="compositionally biased region" description="Basic and acidic residues" evidence="1">
    <location>
        <begin position="157"/>
        <end position="186"/>
    </location>
</feature>
<proteinExistence type="predicted"/>
<dbReference type="InterPro" id="IPR039875">
    <property type="entry name" value="LENG1-like"/>
</dbReference>
<dbReference type="PANTHER" id="PTHR22093:SF0">
    <property type="entry name" value="LEUKOCYTE RECEPTOR CLUSTER MEMBER 1"/>
    <property type="match status" value="1"/>
</dbReference>